<dbReference type="EMBL" id="JAAMPI010000046">
    <property type="protein sequence ID" value="KAF4636849.1"/>
    <property type="molecule type" value="Genomic_DNA"/>
</dbReference>
<keyword evidence="4" id="KW-1185">Reference proteome</keyword>
<dbReference type="InterPro" id="IPR045518">
    <property type="entry name" value="2EXR"/>
</dbReference>
<organism evidence="3 4">
    <name type="scientific">Cudoniella acicularis</name>
    <dbReference type="NCBI Taxonomy" id="354080"/>
    <lineage>
        <taxon>Eukaryota</taxon>
        <taxon>Fungi</taxon>
        <taxon>Dikarya</taxon>
        <taxon>Ascomycota</taxon>
        <taxon>Pezizomycotina</taxon>
        <taxon>Leotiomycetes</taxon>
        <taxon>Helotiales</taxon>
        <taxon>Tricladiaceae</taxon>
        <taxon>Cudoniella</taxon>
    </lineage>
</organism>
<evidence type="ECO:0000256" key="1">
    <source>
        <dbReference type="SAM" id="MobiDB-lite"/>
    </source>
</evidence>
<proteinExistence type="predicted"/>
<feature type="domain" description="2EXR" evidence="2">
    <location>
        <begin position="395"/>
        <end position="467"/>
    </location>
</feature>
<dbReference type="PANTHER" id="PTHR35910">
    <property type="entry name" value="2EXR DOMAIN-CONTAINING PROTEIN"/>
    <property type="match status" value="1"/>
</dbReference>
<accession>A0A8H4RXP5</accession>
<protein>
    <recommendedName>
        <fullName evidence="2">2EXR domain-containing protein</fullName>
    </recommendedName>
</protein>
<dbReference type="Proteomes" id="UP000566819">
    <property type="component" value="Unassembled WGS sequence"/>
</dbReference>
<reference evidence="3 4" key="1">
    <citation type="submission" date="2020-03" db="EMBL/GenBank/DDBJ databases">
        <title>Draft Genome Sequence of Cudoniella acicularis.</title>
        <authorList>
            <person name="Buettner E."/>
            <person name="Kellner H."/>
        </authorList>
    </citation>
    <scope>NUCLEOTIDE SEQUENCE [LARGE SCALE GENOMIC DNA]</scope>
    <source>
        <strain evidence="3 4">DSM 108380</strain>
    </source>
</reference>
<gene>
    <name evidence="3" type="ORF">G7Y89_g1225</name>
</gene>
<sequence length="569" mass="64979">MADIISPKRPTQASGSNESKSSRPRSKKSHTTPTAAQKQDSPFEPPYPGPAGSYLQPPILGSETVLNPASPKRRRQASGGDESKSSGGRGSKKSCAPKVAEEQAQVLAVEGSVARDFSLFSKLPIELRLKIWKTSMVQDGASIIEVRWNKEKEVYCTDPHYPLLRTCKESREEALDFYDLLSFPVLVKPRNIKAAFASTLDLPEPSFSEPQVTMFKAYIKLNRDILYLSSNHFENSDTGNPHPTKLNELIWNLCKDLYWSQYIRYLAFGGESIFEIICQRWALRPHQVGHLPFFNSHVQSSTGLAPGQQRLLDNYHVYQQKAAHFIAGLENRATQIVAARGQEEETPEGEPEVADIRQDWKALREELVADLSRKLDLEVPSQHEALSTGVIPQEFTLFLKLPPELQLKIWKEAVEQFRSRVIEVKTYRVRGYPKHSRPFTSQMPSILHACHDSRREALKVYQLLEVPNREYWGDDGLESDVEPDRSKHYYWQDDDYNRYNPKYVLTTHKSHEIVPTFRFYTDASSDTIYLHPDHNLNDDGVLDFMSHLRSAKAELQNVAFSFDVLENDD</sequence>
<dbReference type="AlphaFoldDB" id="A0A8H4RXP5"/>
<evidence type="ECO:0000313" key="4">
    <source>
        <dbReference type="Proteomes" id="UP000566819"/>
    </source>
</evidence>
<comment type="caution">
    <text evidence="3">The sequence shown here is derived from an EMBL/GenBank/DDBJ whole genome shotgun (WGS) entry which is preliminary data.</text>
</comment>
<dbReference type="PANTHER" id="PTHR35910:SF6">
    <property type="entry name" value="2EXR DOMAIN-CONTAINING PROTEIN"/>
    <property type="match status" value="1"/>
</dbReference>
<feature type="domain" description="2EXR" evidence="2">
    <location>
        <begin position="117"/>
        <end position="187"/>
    </location>
</feature>
<feature type="region of interest" description="Disordered" evidence="1">
    <location>
        <begin position="1"/>
        <end position="97"/>
    </location>
</feature>
<dbReference type="OrthoDB" id="3564600at2759"/>
<name>A0A8H4RXP5_9HELO</name>
<evidence type="ECO:0000313" key="3">
    <source>
        <dbReference type="EMBL" id="KAF4636849.1"/>
    </source>
</evidence>
<dbReference type="Pfam" id="PF20150">
    <property type="entry name" value="2EXR"/>
    <property type="match status" value="2"/>
</dbReference>
<evidence type="ECO:0000259" key="2">
    <source>
        <dbReference type="Pfam" id="PF20150"/>
    </source>
</evidence>
<feature type="compositionally biased region" description="Polar residues" evidence="1">
    <location>
        <begin position="31"/>
        <end position="40"/>
    </location>
</feature>